<evidence type="ECO:0000313" key="3">
    <source>
        <dbReference type="Proteomes" id="UP000324222"/>
    </source>
</evidence>
<organism evidence="2 3">
    <name type="scientific">Portunus trituberculatus</name>
    <name type="common">Swimming crab</name>
    <name type="synonym">Neptunus trituberculatus</name>
    <dbReference type="NCBI Taxonomy" id="210409"/>
    <lineage>
        <taxon>Eukaryota</taxon>
        <taxon>Metazoa</taxon>
        <taxon>Ecdysozoa</taxon>
        <taxon>Arthropoda</taxon>
        <taxon>Crustacea</taxon>
        <taxon>Multicrustacea</taxon>
        <taxon>Malacostraca</taxon>
        <taxon>Eumalacostraca</taxon>
        <taxon>Eucarida</taxon>
        <taxon>Decapoda</taxon>
        <taxon>Pleocyemata</taxon>
        <taxon>Brachyura</taxon>
        <taxon>Eubrachyura</taxon>
        <taxon>Portunoidea</taxon>
        <taxon>Portunidae</taxon>
        <taxon>Portuninae</taxon>
        <taxon>Portunus</taxon>
    </lineage>
</organism>
<dbReference type="Proteomes" id="UP000324222">
    <property type="component" value="Unassembled WGS sequence"/>
</dbReference>
<keyword evidence="3" id="KW-1185">Reference proteome</keyword>
<dbReference type="EMBL" id="VSRR010048508">
    <property type="protein sequence ID" value="MPC78472.1"/>
    <property type="molecule type" value="Genomic_DNA"/>
</dbReference>
<evidence type="ECO:0000313" key="2">
    <source>
        <dbReference type="EMBL" id="MPC78472.1"/>
    </source>
</evidence>
<name>A0A5B7I3Z0_PORTR</name>
<feature type="compositionally biased region" description="Basic and acidic residues" evidence="1">
    <location>
        <begin position="34"/>
        <end position="48"/>
    </location>
</feature>
<dbReference type="AlphaFoldDB" id="A0A5B7I3Z0"/>
<gene>
    <name evidence="2" type="ORF">E2C01_072959</name>
</gene>
<protein>
    <submittedName>
        <fullName evidence="2">Uncharacterized protein</fullName>
    </submittedName>
</protein>
<evidence type="ECO:0000256" key="1">
    <source>
        <dbReference type="SAM" id="MobiDB-lite"/>
    </source>
</evidence>
<feature type="region of interest" description="Disordered" evidence="1">
    <location>
        <begin position="1"/>
        <end position="54"/>
    </location>
</feature>
<reference evidence="2 3" key="1">
    <citation type="submission" date="2019-05" db="EMBL/GenBank/DDBJ databases">
        <title>Another draft genome of Portunus trituberculatus and its Hox gene families provides insights of decapod evolution.</title>
        <authorList>
            <person name="Jeong J.-H."/>
            <person name="Song I."/>
            <person name="Kim S."/>
            <person name="Choi T."/>
            <person name="Kim D."/>
            <person name="Ryu S."/>
            <person name="Kim W."/>
        </authorList>
    </citation>
    <scope>NUCLEOTIDE SEQUENCE [LARGE SCALE GENOMIC DNA]</scope>
    <source>
        <tissue evidence="2">Muscle</tissue>
    </source>
</reference>
<accession>A0A5B7I3Z0</accession>
<sequence length="54" mass="5871">MHKHCSTPFSPHVAAGVSRHTRHGDPALVAWGGREGREGGRDWAKLDELDAVNP</sequence>
<comment type="caution">
    <text evidence="2">The sequence shown here is derived from an EMBL/GenBank/DDBJ whole genome shotgun (WGS) entry which is preliminary data.</text>
</comment>
<proteinExistence type="predicted"/>